<sequence>MQAAQQAGQCEVLAQDIEALYDLSPQACMLAFAPSRAHSSQDWNQMAPPASIPLGAPPASRPPASRLHSHPAAAQDTPHTHTQEDPSWTPGAPSGGRRGHGANRGRGGRSRSRRASTAAASSAASEELEMPLEELTAAATPGAGQQQGRPRRQQHGQQQQGQPEPMLTLCKGPLAAPEVMAAAGRHSPLMHALEARMGSKPELYRAYVQLSTGNTYTGLPPVGYTLQRALTARNIVGSTEEQLAGRLARDCNMTMLRDMQAQLPWRSSLAGTKAHRAAEIAAWLWAHREEYTQVAQAQQATQQQAHQQEQTAAMLVVLDAAAWAAGGGA</sequence>
<keyword evidence="3" id="KW-1185">Reference proteome</keyword>
<feature type="compositionally biased region" description="Basic residues" evidence="1">
    <location>
        <begin position="97"/>
        <end position="114"/>
    </location>
</feature>
<protein>
    <submittedName>
        <fullName evidence="2">Uncharacterized protein</fullName>
    </submittedName>
</protein>
<feature type="compositionally biased region" description="Low complexity" evidence="1">
    <location>
        <begin position="115"/>
        <end position="125"/>
    </location>
</feature>
<organism evidence="2 3">
    <name type="scientific">Dunaliella salina</name>
    <name type="common">Green alga</name>
    <name type="synonym">Protococcus salinus</name>
    <dbReference type="NCBI Taxonomy" id="3046"/>
    <lineage>
        <taxon>Eukaryota</taxon>
        <taxon>Viridiplantae</taxon>
        <taxon>Chlorophyta</taxon>
        <taxon>core chlorophytes</taxon>
        <taxon>Chlorophyceae</taxon>
        <taxon>CS clade</taxon>
        <taxon>Chlamydomonadales</taxon>
        <taxon>Dunaliellaceae</taxon>
        <taxon>Dunaliella</taxon>
    </lineage>
</organism>
<proteinExistence type="predicted"/>
<dbReference type="Proteomes" id="UP000815325">
    <property type="component" value="Unassembled WGS sequence"/>
</dbReference>
<name>A0ABQ7GXL9_DUNSA</name>
<accession>A0ABQ7GXL9</accession>
<dbReference type="EMBL" id="MU069547">
    <property type="protein sequence ID" value="KAF5839307.1"/>
    <property type="molecule type" value="Genomic_DNA"/>
</dbReference>
<evidence type="ECO:0000313" key="2">
    <source>
        <dbReference type="EMBL" id="KAF5839307.1"/>
    </source>
</evidence>
<feature type="region of interest" description="Disordered" evidence="1">
    <location>
        <begin position="40"/>
        <end position="169"/>
    </location>
</feature>
<gene>
    <name evidence="2" type="ORF">DUNSADRAFT_1084</name>
</gene>
<comment type="caution">
    <text evidence="2">The sequence shown here is derived from an EMBL/GenBank/DDBJ whole genome shotgun (WGS) entry which is preliminary data.</text>
</comment>
<evidence type="ECO:0000256" key="1">
    <source>
        <dbReference type="SAM" id="MobiDB-lite"/>
    </source>
</evidence>
<evidence type="ECO:0000313" key="3">
    <source>
        <dbReference type="Proteomes" id="UP000815325"/>
    </source>
</evidence>
<reference evidence="2" key="1">
    <citation type="submission" date="2017-08" db="EMBL/GenBank/DDBJ databases">
        <authorList>
            <person name="Polle J.E."/>
            <person name="Barry K."/>
            <person name="Cushman J."/>
            <person name="Schmutz J."/>
            <person name="Tran D."/>
            <person name="Hathwaick L.T."/>
            <person name="Yim W.C."/>
            <person name="Jenkins J."/>
            <person name="Mckie-Krisberg Z.M."/>
            <person name="Prochnik S."/>
            <person name="Lindquist E."/>
            <person name="Dockter R.B."/>
            <person name="Adam C."/>
            <person name="Molina H."/>
            <person name="Bunkerborg J."/>
            <person name="Jin E."/>
            <person name="Buchheim M."/>
            <person name="Magnuson J."/>
        </authorList>
    </citation>
    <scope>NUCLEOTIDE SEQUENCE</scope>
    <source>
        <strain evidence="2">CCAP 19/18</strain>
    </source>
</reference>